<dbReference type="InterPro" id="IPR043129">
    <property type="entry name" value="ATPase_NBD"/>
</dbReference>
<dbReference type="PANTHER" id="PTHR18964">
    <property type="entry name" value="ROK (REPRESSOR, ORF, KINASE) FAMILY"/>
    <property type="match status" value="1"/>
</dbReference>
<protein>
    <recommendedName>
        <fullName evidence="4">Glucokinase</fullName>
    </recommendedName>
</protein>
<evidence type="ECO:0008006" key="4">
    <source>
        <dbReference type="Google" id="ProtNLM"/>
    </source>
</evidence>
<sequence>MSEPFTLGVDVGGTNIKWVHLLDDGTIVDQGTVPTPEGGPLSVVDAIVGCAVSAGAGRPARIGVAIPGHVNTKTGHTALVPNVAGDWTGFAFGPELGRAFGVTTAVINDARAFGTAELTLGAAAGEKRAVFATIGTGIGGAIALDGRILRNESDGIGELGHSTVVRNGDLCGCGNRGCAEAYAGARAMVRRYREISEHAGRTEGDTHRQIDLLRQRFDDGEQQARSVVDTATWAVGSAITTACVTLGIQTAVIGGGLAGRWPEFQSEISLQLSTRENLIGRSNVLLAQLGDNAGAIGAAVSASRH</sequence>
<dbReference type="OrthoDB" id="8772678at2"/>
<dbReference type="PANTHER" id="PTHR18964:SF149">
    <property type="entry name" value="BIFUNCTIONAL UDP-N-ACETYLGLUCOSAMINE 2-EPIMERASE_N-ACETYLMANNOSAMINE KINASE"/>
    <property type="match status" value="1"/>
</dbReference>
<dbReference type="AlphaFoldDB" id="A0A3E0W353"/>
<dbReference type="Proteomes" id="UP000256541">
    <property type="component" value="Unassembled WGS sequence"/>
</dbReference>
<proteinExistence type="inferred from homology"/>
<dbReference type="Gene3D" id="3.30.420.40">
    <property type="match status" value="2"/>
</dbReference>
<name>A0A3E0W353_9MICO</name>
<dbReference type="EMBL" id="NBXB01000010">
    <property type="protein sequence ID" value="RFA16742.1"/>
    <property type="molecule type" value="Genomic_DNA"/>
</dbReference>
<evidence type="ECO:0000313" key="2">
    <source>
        <dbReference type="EMBL" id="RFA16742.1"/>
    </source>
</evidence>
<evidence type="ECO:0000256" key="1">
    <source>
        <dbReference type="ARBA" id="ARBA00006479"/>
    </source>
</evidence>
<gene>
    <name evidence="2" type="ORF">B7R22_02485</name>
</gene>
<reference evidence="2 3" key="1">
    <citation type="submission" date="2017-04" db="EMBL/GenBank/DDBJ databases">
        <title>Comparative genome analysis of Subtercola boreus.</title>
        <authorList>
            <person name="Cho Y.-J."/>
            <person name="Cho A."/>
            <person name="Kim O.-S."/>
            <person name="Lee J.-I."/>
        </authorList>
    </citation>
    <scope>NUCLEOTIDE SEQUENCE [LARGE SCALE GENOMIC DNA]</scope>
    <source>
        <strain evidence="2 3">P27479</strain>
    </source>
</reference>
<dbReference type="SUPFAM" id="SSF53067">
    <property type="entry name" value="Actin-like ATPase domain"/>
    <property type="match status" value="1"/>
</dbReference>
<accession>A0A3E0W353</accession>
<organism evidence="2 3">
    <name type="scientific">Subtercola boreus</name>
    <dbReference type="NCBI Taxonomy" id="120213"/>
    <lineage>
        <taxon>Bacteria</taxon>
        <taxon>Bacillati</taxon>
        <taxon>Actinomycetota</taxon>
        <taxon>Actinomycetes</taxon>
        <taxon>Micrococcales</taxon>
        <taxon>Microbacteriaceae</taxon>
        <taxon>Subtercola</taxon>
    </lineage>
</organism>
<dbReference type="Pfam" id="PF00480">
    <property type="entry name" value="ROK"/>
    <property type="match status" value="1"/>
</dbReference>
<evidence type="ECO:0000313" key="3">
    <source>
        <dbReference type="Proteomes" id="UP000256541"/>
    </source>
</evidence>
<comment type="caution">
    <text evidence="2">The sequence shown here is derived from an EMBL/GenBank/DDBJ whole genome shotgun (WGS) entry which is preliminary data.</text>
</comment>
<comment type="similarity">
    <text evidence="1">Belongs to the ROK (NagC/XylR) family.</text>
</comment>
<dbReference type="InterPro" id="IPR000600">
    <property type="entry name" value="ROK"/>
</dbReference>